<evidence type="ECO:0000256" key="2">
    <source>
        <dbReference type="ARBA" id="ARBA00022491"/>
    </source>
</evidence>
<dbReference type="Proteomes" id="UP000677054">
    <property type="component" value="Unassembled WGS sequence"/>
</dbReference>
<evidence type="ECO:0008006" key="9">
    <source>
        <dbReference type="Google" id="ProtNLM"/>
    </source>
</evidence>
<organism evidence="7">
    <name type="scientific">Darwinula stevensoni</name>
    <dbReference type="NCBI Taxonomy" id="69355"/>
    <lineage>
        <taxon>Eukaryota</taxon>
        <taxon>Metazoa</taxon>
        <taxon>Ecdysozoa</taxon>
        <taxon>Arthropoda</taxon>
        <taxon>Crustacea</taxon>
        <taxon>Oligostraca</taxon>
        <taxon>Ostracoda</taxon>
        <taxon>Podocopa</taxon>
        <taxon>Podocopida</taxon>
        <taxon>Darwinulocopina</taxon>
        <taxon>Darwinuloidea</taxon>
        <taxon>Darwinulidae</taxon>
        <taxon>Darwinula</taxon>
    </lineage>
</organism>
<dbReference type="AlphaFoldDB" id="A0A7R9FNA7"/>
<keyword evidence="5" id="KW-0539">Nucleus</keyword>
<name>A0A7R9FNA7_9CRUS</name>
<dbReference type="Pfam" id="PF08598">
    <property type="entry name" value="Sds3"/>
    <property type="match status" value="1"/>
</dbReference>
<evidence type="ECO:0000256" key="4">
    <source>
        <dbReference type="ARBA" id="ARBA00023163"/>
    </source>
</evidence>
<dbReference type="GO" id="GO:0005654">
    <property type="term" value="C:nucleoplasm"/>
    <property type="evidence" value="ECO:0007669"/>
    <property type="project" value="UniProtKB-ARBA"/>
</dbReference>
<proteinExistence type="predicted"/>
<dbReference type="InterPro" id="IPR013907">
    <property type="entry name" value="Sds3"/>
</dbReference>
<comment type="subcellular location">
    <subcellularLocation>
        <location evidence="1">Nucleus</location>
    </subcellularLocation>
</comment>
<reference evidence="7" key="1">
    <citation type="submission" date="2020-11" db="EMBL/GenBank/DDBJ databases">
        <authorList>
            <person name="Tran Van P."/>
        </authorList>
    </citation>
    <scope>NUCLEOTIDE SEQUENCE</scope>
</reference>
<evidence type="ECO:0000256" key="3">
    <source>
        <dbReference type="ARBA" id="ARBA00023015"/>
    </source>
</evidence>
<dbReference type="GO" id="GO:0010468">
    <property type="term" value="P:regulation of gene expression"/>
    <property type="evidence" value="ECO:0007669"/>
    <property type="project" value="UniProtKB-ARBA"/>
</dbReference>
<evidence type="ECO:0000256" key="5">
    <source>
        <dbReference type="ARBA" id="ARBA00023242"/>
    </source>
</evidence>
<evidence type="ECO:0000313" key="8">
    <source>
        <dbReference type="Proteomes" id="UP000677054"/>
    </source>
</evidence>
<evidence type="ECO:0000313" key="7">
    <source>
        <dbReference type="EMBL" id="CAD7249468.1"/>
    </source>
</evidence>
<evidence type="ECO:0000256" key="6">
    <source>
        <dbReference type="SAM" id="MobiDB-lite"/>
    </source>
</evidence>
<dbReference type="EMBL" id="CAJPEV010002312">
    <property type="protein sequence ID" value="CAG0896487.1"/>
    <property type="molecule type" value="Genomic_DNA"/>
</dbReference>
<dbReference type="SMART" id="SM01401">
    <property type="entry name" value="Sds3"/>
    <property type="match status" value="1"/>
</dbReference>
<keyword evidence="8" id="KW-1185">Reference proteome</keyword>
<dbReference type="EMBL" id="LR901829">
    <property type="protein sequence ID" value="CAD7249468.1"/>
    <property type="molecule type" value="Genomic_DNA"/>
</dbReference>
<protein>
    <recommendedName>
        <fullName evidence="9">Sin3 histone deacetylase corepressor complex component SDS3</fullName>
    </recommendedName>
</protein>
<evidence type="ECO:0000256" key="1">
    <source>
        <dbReference type="ARBA" id="ARBA00004123"/>
    </source>
</evidence>
<dbReference type="PANTHER" id="PTHR21964">
    <property type="entry name" value="BREAST CANCER METASTASIS-SUPPRESSOR 1"/>
    <property type="match status" value="1"/>
</dbReference>
<gene>
    <name evidence="7" type="ORF">DSTB1V02_LOCUS9263</name>
</gene>
<feature type="region of interest" description="Disordered" evidence="6">
    <location>
        <begin position="275"/>
        <end position="296"/>
    </location>
</feature>
<keyword evidence="2" id="KW-0678">Repressor</keyword>
<dbReference type="OrthoDB" id="70376at2759"/>
<keyword evidence="3" id="KW-0805">Transcription regulation</keyword>
<keyword evidence="4" id="KW-0804">Transcription</keyword>
<sequence>MDKERHMRDIEGKFVNDDADSDKYVKRMRLFEECYSARKHKYISKSSASTSSLKSFPRAERHMRDIEGKFVNDDADSDKYVKRMRLFEECYSARKHKYISKSSASTSSLKSFPRADFEANASKGASYEVAAQVKNVQVLGIEYKEIGSDSGERMFSLDSDHLDIKDQIYQEKLGSLHAQLQQLENGTHPEYSQRLKKLEEDYDERILHNDLWYEFETHQIEREYMEEKRAGNRDFEEKKVELREQLITDLECKKKVIEKERTSMELTGDSMEMKTISTRKLRRRPNEQPPQFEKRRKPAPRQIFYLLEKDNVAEDLKCISPNTASSLTSTAQPVTKGSNSDYGDHFNGDVRIEDGKLFYDKKWFVSFIVYGCAFFHESSWYRRGQSVYVETKKGSKIAGIISVIRTDMIWVKKTQNNNQKLRIQLSELEQGKYALRRRAS</sequence>
<accession>A0A7R9FNA7</accession>